<sequence length="104" mass="10865">SEYRVLPICLDWLEGADQAALHKLLTCRAGGGFHLAGLLAHALFSSIVSRFVVGVCGLGGGRNTAAASTQSSQVLHHSSTPTSIHQKHAVPPVPVPVQLPLPIK</sequence>
<comment type="caution">
    <text evidence="2">The sequence shown here is derived from an EMBL/GenBank/DDBJ whole genome shotgun (WGS) entry which is preliminary data.</text>
</comment>
<keyword evidence="3" id="KW-1185">Reference proteome</keyword>
<feature type="compositionally biased region" description="Polar residues" evidence="1">
    <location>
        <begin position="69"/>
        <end position="84"/>
    </location>
</feature>
<dbReference type="EMBL" id="JAHRIQ010006074">
    <property type="protein sequence ID" value="MEQ2223183.1"/>
    <property type="molecule type" value="Genomic_DNA"/>
</dbReference>
<name>A0ABV0SU18_9TELE</name>
<protein>
    <submittedName>
        <fullName evidence="2">Uncharacterized protein</fullName>
    </submittedName>
</protein>
<feature type="non-terminal residue" evidence="2">
    <location>
        <position position="1"/>
    </location>
</feature>
<reference evidence="2 3" key="1">
    <citation type="submission" date="2021-06" db="EMBL/GenBank/DDBJ databases">
        <authorList>
            <person name="Palmer J.M."/>
        </authorList>
    </citation>
    <scope>NUCLEOTIDE SEQUENCE [LARGE SCALE GENOMIC DNA]</scope>
    <source>
        <strain evidence="3">if_2019</strain>
        <tissue evidence="2">Muscle</tissue>
    </source>
</reference>
<gene>
    <name evidence="2" type="ORF">ILYODFUR_034185</name>
</gene>
<dbReference type="Proteomes" id="UP001482620">
    <property type="component" value="Unassembled WGS sequence"/>
</dbReference>
<proteinExistence type="predicted"/>
<evidence type="ECO:0000313" key="2">
    <source>
        <dbReference type="EMBL" id="MEQ2223183.1"/>
    </source>
</evidence>
<feature type="region of interest" description="Disordered" evidence="1">
    <location>
        <begin position="69"/>
        <end position="88"/>
    </location>
</feature>
<accession>A0ABV0SU18</accession>
<organism evidence="2 3">
    <name type="scientific">Ilyodon furcidens</name>
    <name type="common">goldbreast splitfin</name>
    <dbReference type="NCBI Taxonomy" id="33524"/>
    <lineage>
        <taxon>Eukaryota</taxon>
        <taxon>Metazoa</taxon>
        <taxon>Chordata</taxon>
        <taxon>Craniata</taxon>
        <taxon>Vertebrata</taxon>
        <taxon>Euteleostomi</taxon>
        <taxon>Actinopterygii</taxon>
        <taxon>Neopterygii</taxon>
        <taxon>Teleostei</taxon>
        <taxon>Neoteleostei</taxon>
        <taxon>Acanthomorphata</taxon>
        <taxon>Ovalentaria</taxon>
        <taxon>Atherinomorphae</taxon>
        <taxon>Cyprinodontiformes</taxon>
        <taxon>Goodeidae</taxon>
        <taxon>Ilyodon</taxon>
    </lineage>
</organism>
<evidence type="ECO:0000313" key="3">
    <source>
        <dbReference type="Proteomes" id="UP001482620"/>
    </source>
</evidence>
<evidence type="ECO:0000256" key="1">
    <source>
        <dbReference type="SAM" id="MobiDB-lite"/>
    </source>
</evidence>